<evidence type="ECO:0000256" key="8">
    <source>
        <dbReference type="RuleBase" id="RU363032"/>
    </source>
</evidence>
<protein>
    <submittedName>
        <fullName evidence="10">Glycine betaine/L-proline ABC transporter permease/substrate-binding protein</fullName>
    </submittedName>
</protein>
<proteinExistence type="inferred from homology"/>
<evidence type="ECO:0000313" key="11">
    <source>
        <dbReference type="Proteomes" id="UP000271003"/>
    </source>
</evidence>
<evidence type="ECO:0000256" key="5">
    <source>
        <dbReference type="ARBA" id="ARBA00023136"/>
    </source>
</evidence>
<dbReference type="SUPFAM" id="SSF161098">
    <property type="entry name" value="MetI-like"/>
    <property type="match status" value="1"/>
</dbReference>
<keyword evidence="3 8" id="KW-0812">Transmembrane</keyword>
<evidence type="ECO:0000256" key="7">
    <source>
        <dbReference type="ARBA" id="ARBA00035652"/>
    </source>
</evidence>
<dbReference type="Pfam" id="PF04069">
    <property type="entry name" value="OpuAC"/>
    <property type="match status" value="1"/>
</dbReference>
<evidence type="ECO:0000256" key="6">
    <source>
        <dbReference type="ARBA" id="ARBA00035642"/>
    </source>
</evidence>
<evidence type="ECO:0000256" key="4">
    <source>
        <dbReference type="ARBA" id="ARBA00022989"/>
    </source>
</evidence>
<dbReference type="GO" id="GO:0022857">
    <property type="term" value="F:transmembrane transporter activity"/>
    <property type="evidence" value="ECO:0007669"/>
    <property type="project" value="InterPro"/>
</dbReference>
<evidence type="ECO:0000256" key="1">
    <source>
        <dbReference type="ARBA" id="ARBA00004651"/>
    </source>
</evidence>
<dbReference type="GO" id="GO:0031460">
    <property type="term" value="P:glycine betaine transport"/>
    <property type="evidence" value="ECO:0007669"/>
    <property type="project" value="UniProtKB-ARBA"/>
</dbReference>
<dbReference type="PANTHER" id="PTHR30177">
    <property type="entry name" value="GLYCINE BETAINE/L-PROLINE TRANSPORT SYSTEM PERMEASE PROTEIN PROW"/>
    <property type="match status" value="1"/>
</dbReference>
<keyword evidence="4 8" id="KW-1133">Transmembrane helix</keyword>
<comment type="similarity">
    <text evidence="7">In the N-terminal section; belongs to the binding-protein-dependent transport system permease family.</text>
</comment>
<dbReference type="Pfam" id="PF00528">
    <property type="entry name" value="BPD_transp_1"/>
    <property type="match status" value="1"/>
</dbReference>
<dbReference type="RefSeq" id="WP_120177445.1">
    <property type="nucleotide sequence ID" value="NZ_AP018786.1"/>
</dbReference>
<feature type="transmembrane region" description="Helical" evidence="8">
    <location>
        <begin position="136"/>
        <end position="161"/>
    </location>
</feature>
<evidence type="ECO:0000256" key="3">
    <source>
        <dbReference type="ARBA" id="ARBA00022692"/>
    </source>
</evidence>
<dbReference type="Proteomes" id="UP000271003">
    <property type="component" value="Chromosome"/>
</dbReference>
<feature type="transmembrane region" description="Helical" evidence="8">
    <location>
        <begin position="181"/>
        <end position="201"/>
    </location>
</feature>
<feature type="transmembrane region" description="Helical" evidence="8">
    <location>
        <begin position="20"/>
        <end position="44"/>
    </location>
</feature>
<accession>A0A2Z6IBR5</accession>
<dbReference type="InterPro" id="IPR000515">
    <property type="entry name" value="MetI-like"/>
</dbReference>
<evidence type="ECO:0000259" key="9">
    <source>
        <dbReference type="PROSITE" id="PS50928"/>
    </source>
</evidence>
<feature type="transmembrane region" description="Helical" evidence="8">
    <location>
        <begin position="51"/>
        <end position="75"/>
    </location>
</feature>
<dbReference type="OrthoDB" id="9781705at2"/>
<feature type="transmembrane region" description="Helical" evidence="8">
    <location>
        <begin position="81"/>
        <end position="99"/>
    </location>
</feature>
<dbReference type="InterPro" id="IPR007210">
    <property type="entry name" value="ABC_Gly_betaine_transp_sub-bd"/>
</dbReference>
<dbReference type="PROSITE" id="PS50928">
    <property type="entry name" value="ABC_TM1"/>
    <property type="match status" value="1"/>
</dbReference>
<keyword evidence="11" id="KW-1185">Reference proteome</keyword>
<comment type="similarity">
    <text evidence="6">In the C-terminal section; belongs to the OsmX family.</text>
</comment>
<dbReference type="Gene3D" id="3.40.190.120">
    <property type="entry name" value="Osmoprotection protein (prox), domain 2"/>
    <property type="match status" value="1"/>
</dbReference>
<dbReference type="EMBL" id="AP018786">
    <property type="protein sequence ID" value="BBF23884.1"/>
    <property type="molecule type" value="Genomic_DNA"/>
</dbReference>
<reference evidence="10 11" key="1">
    <citation type="journal article" date="2018" name="Int. J. Syst. Evol. Microbiol.">
        <title>Mesosutterella multiformis gen. nov., sp. nov., a member of the family Sutterellaceae and Sutterella megalosphaeroides sp. nov., isolated from human faeces.</title>
        <authorList>
            <person name="Sakamoto M."/>
            <person name="Ikeyama N."/>
            <person name="Kunihiro T."/>
            <person name="Iino T."/>
            <person name="Yuki M."/>
            <person name="Ohkuma M."/>
        </authorList>
    </citation>
    <scope>NUCLEOTIDE SEQUENCE [LARGE SCALE GENOMIC DNA]</scope>
    <source>
        <strain evidence="10 11">6FBBBH3</strain>
    </source>
</reference>
<dbReference type="InterPro" id="IPR035906">
    <property type="entry name" value="MetI-like_sf"/>
</dbReference>
<dbReference type="SUPFAM" id="SSF53850">
    <property type="entry name" value="Periplasmic binding protein-like II"/>
    <property type="match status" value="1"/>
</dbReference>
<keyword evidence="2 8" id="KW-0813">Transport</keyword>
<dbReference type="InterPro" id="IPR051204">
    <property type="entry name" value="ABC_transp_perm/SBD"/>
</dbReference>
<keyword evidence="5 8" id="KW-0472">Membrane</keyword>
<evidence type="ECO:0000313" key="10">
    <source>
        <dbReference type="EMBL" id="BBF23884.1"/>
    </source>
</evidence>
<comment type="subcellular location">
    <subcellularLocation>
        <location evidence="1 8">Cell membrane</location>
        <topology evidence="1 8">Multi-pass membrane protein</topology>
    </subcellularLocation>
</comment>
<evidence type="ECO:0000256" key="2">
    <source>
        <dbReference type="ARBA" id="ARBA00022448"/>
    </source>
</evidence>
<dbReference type="CDD" id="cd06261">
    <property type="entry name" value="TM_PBP2"/>
    <property type="match status" value="1"/>
</dbReference>
<dbReference type="Gene3D" id="1.10.3720.10">
    <property type="entry name" value="MetI-like"/>
    <property type="match status" value="1"/>
</dbReference>
<dbReference type="KEGG" id="sutt:SUTMEG_17750"/>
<dbReference type="FunFam" id="1.10.3720.10:FF:000001">
    <property type="entry name" value="Glycine betaine ABC transporter, permease"/>
    <property type="match status" value="1"/>
</dbReference>
<gene>
    <name evidence="10" type="primary">opuBB</name>
    <name evidence="10" type="ORF">SUTMEG_17750</name>
</gene>
<dbReference type="AlphaFoldDB" id="A0A2Z6IBR5"/>
<feature type="domain" description="ABC transmembrane type-1" evidence="9">
    <location>
        <begin position="21"/>
        <end position="200"/>
    </location>
</feature>
<organism evidence="10 11">
    <name type="scientific">Sutterella megalosphaeroides</name>
    <dbReference type="NCBI Taxonomy" id="2494234"/>
    <lineage>
        <taxon>Bacteria</taxon>
        <taxon>Pseudomonadati</taxon>
        <taxon>Pseudomonadota</taxon>
        <taxon>Betaproteobacteria</taxon>
        <taxon>Burkholderiales</taxon>
        <taxon>Sutterellaceae</taxon>
        <taxon>Sutterella</taxon>
    </lineage>
</organism>
<dbReference type="GO" id="GO:0043190">
    <property type="term" value="C:ATP-binding cassette (ABC) transporter complex"/>
    <property type="evidence" value="ECO:0007669"/>
    <property type="project" value="InterPro"/>
</dbReference>
<dbReference type="Gene3D" id="3.40.190.10">
    <property type="entry name" value="Periplasmic binding protein-like II"/>
    <property type="match status" value="1"/>
</dbReference>
<sequence length="520" mass="55417">MMFDAFIRVFLERRAELGDLFLDHLGMTMAAVVVSLLIGIPLGIRMQRSRALAGVLLGAANVLQSIPSIALLAFFVPVVGIGAPSAVLMVIVYALLPILKGTYTGLQGVDPKLLEVARGMGMSEWQRLRRVSLPLAFPYIMSGVRVSAVSSVGTMTIAAFAGAGGLGWFVNVGLNSQSTELVLLGAIPASLTAIGLDFLLGRMEALARPAKHAERPRRRCEALLLAAVAAALLAVPVVQGVRSAAAASEPRIVVGSFNFTESTIVGHLAAQLIEARTGLAVERRFNLGGLRLGTAALESGDVDILPVYTGTALANILKENVDTTDPDTVYRRVVDGMRRSYGAAVTKPLGFNNTYVMAVAAEKARALGLTTVRDLVRAAPHLRLGATVDFIEREDGLPKMKSFYGSADFTEVRGLDSALRYEALASGEVDVVDGFATDALLTKTPSVLLKDADRIFPPYDAIYVVRGELESQRPEVLDALELLAGAVSDEDMRRMNRAVDVEGKNAADVAREFLSARGLV</sequence>
<comment type="similarity">
    <text evidence="8">Belongs to the binding-protein-dependent transport system permease family.</text>
</comment>
<dbReference type="PANTHER" id="PTHR30177:SF4">
    <property type="entry name" value="OSMOPROTECTANT IMPORT PERMEASE PROTEIN OSMW"/>
    <property type="match status" value="1"/>
</dbReference>
<feature type="transmembrane region" description="Helical" evidence="8">
    <location>
        <begin position="222"/>
        <end position="241"/>
    </location>
</feature>
<name>A0A2Z6IBR5_9BURK</name>